<feature type="domain" description="Histidine kinase/HSP90-like ATPase" evidence="10">
    <location>
        <begin position="307"/>
        <end position="397"/>
    </location>
</feature>
<dbReference type="Pfam" id="PF07730">
    <property type="entry name" value="HisKA_3"/>
    <property type="match status" value="1"/>
</dbReference>
<dbReference type="SMART" id="SM00387">
    <property type="entry name" value="HATPase_c"/>
    <property type="match status" value="1"/>
</dbReference>
<feature type="transmembrane region" description="Helical" evidence="9">
    <location>
        <begin position="7"/>
        <end position="27"/>
    </location>
</feature>
<feature type="transmembrane region" description="Helical" evidence="9">
    <location>
        <begin position="108"/>
        <end position="125"/>
    </location>
</feature>
<dbReference type="PANTHER" id="PTHR24421">
    <property type="entry name" value="NITRATE/NITRITE SENSOR PROTEIN NARX-RELATED"/>
    <property type="match status" value="1"/>
</dbReference>
<dbReference type="AlphaFoldDB" id="A0A2N3LLP8"/>
<dbReference type="CDD" id="cd16917">
    <property type="entry name" value="HATPase_UhpB-NarQ-NarX-like"/>
    <property type="match status" value="1"/>
</dbReference>
<keyword evidence="9" id="KW-0472">Membrane</keyword>
<protein>
    <recommendedName>
        <fullName evidence="2">histidine kinase</fullName>
        <ecNumber evidence="2">2.7.13.3</ecNumber>
    </recommendedName>
</protein>
<evidence type="ECO:0000256" key="9">
    <source>
        <dbReference type="SAM" id="Phobius"/>
    </source>
</evidence>
<evidence type="ECO:0000256" key="2">
    <source>
        <dbReference type="ARBA" id="ARBA00012438"/>
    </source>
</evidence>
<reference evidence="11 12" key="1">
    <citation type="submission" date="2017-11" db="EMBL/GenBank/DDBJ databases">
        <title>Bacillus camelliae sp. nov., isolated from pu'er tea.</title>
        <authorList>
            <person name="Niu L."/>
        </authorList>
    </citation>
    <scope>NUCLEOTIDE SEQUENCE [LARGE SCALE GENOMIC DNA]</scope>
    <source>
        <strain evidence="11 12">7578-1</strain>
    </source>
</reference>
<comment type="caution">
    <text evidence="11">The sequence shown here is derived from an EMBL/GenBank/DDBJ whole genome shotgun (WGS) entry which is preliminary data.</text>
</comment>
<evidence type="ECO:0000256" key="7">
    <source>
        <dbReference type="ARBA" id="ARBA00022840"/>
    </source>
</evidence>
<dbReference type="Pfam" id="PF02518">
    <property type="entry name" value="HATPase_c"/>
    <property type="match status" value="1"/>
</dbReference>
<dbReference type="Gene3D" id="1.20.5.1930">
    <property type="match status" value="1"/>
</dbReference>
<proteinExistence type="predicted"/>
<sequence>MKSVSLFSLSSLRVIMFLLLSSSYFPLTAEDDTYRRAYIIIAMVIFFVNHFIQFLKEKLPLRIVCISIDFLLSAGFGLIFPKDGGLLYLIFFGVISTTIFLVIDNKRILFAFSICFIVSWLIISFEKYTLTKDLSIGNNLISFSFVVYGAIVGSLIRNLLRARETISTQYVQLTASHKALSQAHQQLSDYSKQVEDLTAIQERNRIAREIHDTVGHNITALLVQIQLAKELMKIDVKKGVEVIEVCEKLTRKSLEEIRLSVRTLREEDSGQLSFIPSLREMLSDFSAVSGLETTLDIIGDPKLINTSLQHTVKRVIQESLTNAKRHGLATIYKVSLHISEHRVMVEIFDNGQGTKNVVPGFGLLNMKERIEEHGGEIHFEGKVGEGFYINISIPLKQVQWSSMEVRG</sequence>
<keyword evidence="7" id="KW-0067">ATP-binding</keyword>
<keyword evidence="12" id="KW-1185">Reference proteome</keyword>
<dbReference type="PANTHER" id="PTHR24421:SF10">
    <property type="entry name" value="NITRATE_NITRITE SENSOR PROTEIN NARQ"/>
    <property type="match status" value="1"/>
</dbReference>
<dbReference type="GO" id="GO:0046983">
    <property type="term" value="F:protein dimerization activity"/>
    <property type="evidence" value="ECO:0007669"/>
    <property type="project" value="InterPro"/>
</dbReference>
<dbReference type="InterPro" id="IPR003594">
    <property type="entry name" value="HATPase_dom"/>
</dbReference>
<evidence type="ECO:0000256" key="3">
    <source>
        <dbReference type="ARBA" id="ARBA00022553"/>
    </source>
</evidence>
<dbReference type="InterPro" id="IPR050482">
    <property type="entry name" value="Sensor_HK_TwoCompSys"/>
</dbReference>
<name>A0A2N3LLP8_9BACI</name>
<keyword evidence="9" id="KW-1133">Transmembrane helix</keyword>
<keyword evidence="6 11" id="KW-0418">Kinase</keyword>
<gene>
    <name evidence="11" type="ORF">CWO92_07690</name>
</gene>
<dbReference type="InterPro" id="IPR011712">
    <property type="entry name" value="Sig_transdc_His_kin_sub3_dim/P"/>
</dbReference>
<keyword evidence="3" id="KW-0597">Phosphoprotein</keyword>
<keyword evidence="4" id="KW-0808">Transferase</keyword>
<evidence type="ECO:0000256" key="5">
    <source>
        <dbReference type="ARBA" id="ARBA00022741"/>
    </source>
</evidence>
<dbReference type="Gene3D" id="3.30.565.10">
    <property type="entry name" value="Histidine kinase-like ATPase, C-terminal domain"/>
    <property type="match status" value="1"/>
</dbReference>
<evidence type="ECO:0000256" key="1">
    <source>
        <dbReference type="ARBA" id="ARBA00000085"/>
    </source>
</evidence>
<dbReference type="OrthoDB" id="199946at2"/>
<dbReference type="EMBL" id="PIQO01000004">
    <property type="protein sequence ID" value="PKR85582.1"/>
    <property type="molecule type" value="Genomic_DNA"/>
</dbReference>
<dbReference type="InterPro" id="IPR036890">
    <property type="entry name" value="HATPase_C_sf"/>
</dbReference>
<evidence type="ECO:0000256" key="6">
    <source>
        <dbReference type="ARBA" id="ARBA00022777"/>
    </source>
</evidence>
<evidence type="ECO:0000313" key="12">
    <source>
        <dbReference type="Proteomes" id="UP000233440"/>
    </source>
</evidence>
<dbReference type="GO" id="GO:0000155">
    <property type="term" value="F:phosphorelay sensor kinase activity"/>
    <property type="evidence" value="ECO:0007669"/>
    <property type="project" value="InterPro"/>
</dbReference>
<dbReference type="Proteomes" id="UP000233440">
    <property type="component" value="Unassembled WGS sequence"/>
</dbReference>
<feature type="transmembrane region" description="Helical" evidence="9">
    <location>
        <begin position="59"/>
        <end position="80"/>
    </location>
</feature>
<feature type="transmembrane region" description="Helical" evidence="9">
    <location>
        <begin position="140"/>
        <end position="160"/>
    </location>
</feature>
<dbReference type="GO" id="GO:0016020">
    <property type="term" value="C:membrane"/>
    <property type="evidence" value="ECO:0007669"/>
    <property type="project" value="InterPro"/>
</dbReference>
<dbReference type="SUPFAM" id="SSF55874">
    <property type="entry name" value="ATPase domain of HSP90 chaperone/DNA topoisomerase II/histidine kinase"/>
    <property type="match status" value="1"/>
</dbReference>
<evidence type="ECO:0000259" key="10">
    <source>
        <dbReference type="SMART" id="SM00387"/>
    </source>
</evidence>
<accession>A0A2N3LLP8</accession>
<evidence type="ECO:0000256" key="8">
    <source>
        <dbReference type="ARBA" id="ARBA00023012"/>
    </source>
</evidence>
<comment type="catalytic activity">
    <reaction evidence="1">
        <text>ATP + protein L-histidine = ADP + protein N-phospho-L-histidine.</text>
        <dbReference type="EC" id="2.7.13.3"/>
    </reaction>
</comment>
<dbReference type="GO" id="GO:0005524">
    <property type="term" value="F:ATP binding"/>
    <property type="evidence" value="ECO:0007669"/>
    <property type="project" value="UniProtKB-KW"/>
</dbReference>
<feature type="transmembrane region" description="Helical" evidence="9">
    <location>
        <begin position="33"/>
        <end position="52"/>
    </location>
</feature>
<keyword evidence="8" id="KW-0902">Two-component regulatory system</keyword>
<feature type="transmembrane region" description="Helical" evidence="9">
    <location>
        <begin position="86"/>
        <end position="103"/>
    </location>
</feature>
<keyword evidence="9" id="KW-0812">Transmembrane</keyword>
<evidence type="ECO:0000313" key="11">
    <source>
        <dbReference type="EMBL" id="PKR85582.1"/>
    </source>
</evidence>
<organism evidence="11 12">
    <name type="scientific">Heyndrickxia camelliae</name>
    <dbReference type="NCBI Taxonomy" id="1707093"/>
    <lineage>
        <taxon>Bacteria</taxon>
        <taxon>Bacillati</taxon>
        <taxon>Bacillota</taxon>
        <taxon>Bacilli</taxon>
        <taxon>Bacillales</taxon>
        <taxon>Bacillaceae</taxon>
        <taxon>Heyndrickxia</taxon>
    </lineage>
</organism>
<dbReference type="EC" id="2.7.13.3" evidence="2"/>
<evidence type="ECO:0000256" key="4">
    <source>
        <dbReference type="ARBA" id="ARBA00022679"/>
    </source>
</evidence>
<keyword evidence="5" id="KW-0547">Nucleotide-binding</keyword>